<evidence type="ECO:0000313" key="3">
    <source>
        <dbReference type="Proteomes" id="UP001501570"/>
    </source>
</evidence>
<dbReference type="InterPro" id="IPR004926">
    <property type="entry name" value="LEA_3a"/>
</dbReference>
<feature type="compositionally biased region" description="Basic and acidic residues" evidence="1">
    <location>
        <begin position="1"/>
        <end position="11"/>
    </location>
</feature>
<reference evidence="3" key="1">
    <citation type="journal article" date="2019" name="Int. J. Syst. Evol. Microbiol.">
        <title>The Global Catalogue of Microorganisms (GCM) 10K type strain sequencing project: providing services to taxonomists for standard genome sequencing and annotation.</title>
        <authorList>
            <consortium name="The Broad Institute Genomics Platform"/>
            <consortium name="The Broad Institute Genome Sequencing Center for Infectious Disease"/>
            <person name="Wu L."/>
            <person name="Ma J."/>
        </authorList>
    </citation>
    <scope>NUCLEOTIDE SEQUENCE [LARGE SCALE GENOMIC DNA]</scope>
    <source>
        <strain evidence="3">JCM 18304</strain>
    </source>
</reference>
<accession>A0ABP9ST48</accession>
<dbReference type="PANTHER" id="PTHR33509:SF5">
    <property type="entry name" value="PROTEIN SENESCENCE-ASSOCIATED GENE 21, MITOCHONDRIAL"/>
    <property type="match status" value="1"/>
</dbReference>
<gene>
    <name evidence="2" type="ORF">GCM10023322_84360</name>
</gene>
<comment type="caution">
    <text evidence="2">The sequence shown here is derived from an EMBL/GenBank/DDBJ whole genome shotgun (WGS) entry which is preliminary data.</text>
</comment>
<evidence type="ECO:0000256" key="1">
    <source>
        <dbReference type="SAM" id="MobiDB-lite"/>
    </source>
</evidence>
<organism evidence="2 3">
    <name type="scientific">Rugosimonospora acidiphila</name>
    <dbReference type="NCBI Taxonomy" id="556531"/>
    <lineage>
        <taxon>Bacteria</taxon>
        <taxon>Bacillati</taxon>
        <taxon>Actinomycetota</taxon>
        <taxon>Actinomycetes</taxon>
        <taxon>Micromonosporales</taxon>
        <taxon>Micromonosporaceae</taxon>
        <taxon>Rugosimonospora</taxon>
    </lineage>
</organism>
<protein>
    <submittedName>
        <fullName evidence="2">Uncharacterized protein</fullName>
    </submittedName>
</protein>
<feature type="region of interest" description="Disordered" evidence="1">
    <location>
        <begin position="1"/>
        <end position="22"/>
    </location>
</feature>
<dbReference type="PANTHER" id="PTHR33509">
    <property type="entry name" value="LATE EMBRYOGENIS ABUNDANT PROTEIN 2-RELATED"/>
    <property type="match status" value="1"/>
</dbReference>
<keyword evidence="3" id="KW-1185">Reference proteome</keyword>
<dbReference type="Pfam" id="PF03242">
    <property type="entry name" value="LEA_3a"/>
    <property type="match status" value="1"/>
</dbReference>
<sequence>MGKKGGEEEATKTSWVPDPVTGYYRPENKANEIDVAELREMLLKNKIRRH</sequence>
<dbReference type="Proteomes" id="UP001501570">
    <property type="component" value="Unassembled WGS sequence"/>
</dbReference>
<name>A0ABP9ST48_9ACTN</name>
<proteinExistence type="predicted"/>
<evidence type="ECO:0000313" key="2">
    <source>
        <dbReference type="EMBL" id="GAA5202700.1"/>
    </source>
</evidence>
<dbReference type="EMBL" id="BAABJQ010000114">
    <property type="protein sequence ID" value="GAA5202700.1"/>
    <property type="molecule type" value="Genomic_DNA"/>
</dbReference>